<dbReference type="PROSITE" id="PS00369">
    <property type="entry name" value="PTS_HPR_HIS"/>
    <property type="match status" value="1"/>
</dbReference>
<dbReference type="InterPro" id="IPR035895">
    <property type="entry name" value="HPr-like_sf"/>
</dbReference>
<reference evidence="6 7" key="1">
    <citation type="submission" date="2019-11" db="EMBL/GenBank/DDBJ databases">
        <title>Venatorbacter sp. nov. a predator of Campylobacter and other Gram-negative bacteria.</title>
        <authorList>
            <person name="Saeedi A."/>
            <person name="Cummings N.J."/>
            <person name="Connerton I.F."/>
            <person name="Connerton P.L."/>
        </authorList>
    </citation>
    <scope>NUCLEOTIDE SEQUENCE [LARGE SCALE GENOMIC DNA]</scope>
    <source>
        <strain evidence="6">XL5</strain>
    </source>
</reference>
<dbReference type="NCBIfam" id="TIGR01003">
    <property type="entry name" value="PTS_HPr_family"/>
    <property type="match status" value="1"/>
</dbReference>
<dbReference type="KEGG" id="vcw:GJQ55_11200"/>
<feature type="domain" description="HPr" evidence="5">
    <location>
        <begin position="1"/>
        <end position="88"/>
    </location>
</feature>
<evidence type="ECO:0000313" key="7">
    <source>
        <dbReference type="Proteomes" id="UP000596074"/>
    </source>
</evidence>
<dbReference type="AlphaFoldDB" id="A0A9X7UYX6"/>
<dbReference type="EMBL" id="CP046056">
    <property type="protein sequence ID" value="QQD25503.1"/>
    <property type="molecule type" value="Genomic_DNA"/>
</dbReference>
<accession>A0A9X7UYX6</accession>
<keyword evidence="7" id="KW-1185">Reference proteome</keyword>
<dbReference type="PROSITE" id="PS51350">
    <property type="entry name" value="PTS_HPR_DOM"/>
    <property type="match status" value="1"/>
</dbReference>
<dbReference type="PRINTS" id="PR00107">
    <property type="entry name" value="PHOSPHOCPHPR"/>
</dbReference>
<sequence length="89" mass="9415">MIRTELLIINKRGLHARAAAKLAGTASQFASSIRLGSSSQMADGKNIMSVMMLAASQGTTLQVEISGDDADAALAALTDLFARRFDEDE</sequence>
<evidence type="ECO:0000256" key="4">
    <source>
        <dbReference type="ARBA" id="ARBA00022683"/>
    </source>
</evidence>
<organism evidence="6 7">
    <name type="scientific">Venatoribacter cucullus</name>
    <dbReference type="NCBI Taxonomy" id="2661630"/>
    <lineage>
        <taxon>Bacteria</taxon>
        <taxon>Pseudomonadati</taxon>
        <taxon>Pseudomonadota</taxon>
        <taxon>Gammaproteobacteria</taxon>
        <taxon>Oceanospirillales</taxon>
        <taxon>Oceanospirillaceae</taxon>
        <taxon>Venatoribacter</taxon>
    </lineage>
</organism>
<comment type="subcellular location">
    <subcellularLocation>
        <location evidence="1">Cytoplasm</location>
    </subcellularLocation>
</comment>
<protein>
    <submittedName>
        <fullName evidence="6">HPr family phosphocarrier protein</fullName>
    </submittedName>
</protein>
<dbReference type="Pfam" id="PF00381">
    <property type="entry name" value="PTS-HPr"/>
    <property type="match status" value="1"/>
</dbReference>
<dbReference type="InterPro" id="IPR001020">
    <property type="entry name" value="PTS_HPr_His_P_site"/>
</dbReference>
<evidence type="ECO:0000256" key="2">
    <source>
        <dbReference type="ARBA" id="ARBA00010736"/>
    </source>
</evidence>
<dbReference type="Gene3D" id="3.30.1340.10">
    <property type="entry name" value="HPr-like"/>
    <property type="match status" value="1"/>
</dbReference>
<dbReference type="InterPro" id="IPR000032">
    <property type="entry name" value="HPr-like"/>
</dbReference>
<evidence type="ECO:0000259" key="5">
    <source>
        <dbReference type="PROSITE" id="PS51350"/>
    </source>
</evidence>
<dbReference type="GO" id="GO:0005737">
    <property type="term" value="C:cytoplasm"/>
    <property type="evidence" value="ECO:0007669"/>
    <property type="project" value="UniProtKB-SubCell"/>
</dbReference>
<comment type="similarity">
    <text evidence="2">Belongs to the HPr family.</text>
</comment>
<name>A0A9X7UYX6_9GAMM</name>
<evidence type="ECO:0000256" key="3">
    <source>
        <dbReference type="ARBA" id="ARBA00022490"/>
    </source>
</evidence>
<keyword evidence="4" id="KW-0598">Phosphotransferase system</keyword>
<evidence type="ECO:0000313" key="6">
    <source>
        <dbReference type="EMBL" id="QQD25503.1"/>
    </source>
</evidence>
<keyword evidence="3" id="KW-0963">Cytoplasm</keyword>
<dbReference type="PANTHER" id="PTHR33705:SF2">
    <property type="entry name" value="PHOSPHOCARRIER PROTEIN NPR"/>
    <property type="match status" value="1"/>
</dbReference>
<dbReference type="CDD" id="cd00367">
    <property type="entry name" value="PTS-HPr_like"/>
    <property type="match status" value="1"/>
</dbReference>
<evidence type="ECO:0000256" key="1">
    <source>
        <dbReference type="ARBA" id="ARBA00004496"/>
    </source>
</evidence>
<dbReference type="Proteomes" id="UP000596074">
    <property type="component" value="Chromosome"/>
</dbReference>
<gene>
    <name evidence="6" type="ORF">GJQ55_11200</name>
</gene>
<proteinExistence type="inferred from homology"/>
<dbReference type="SUPFAM" id="SSF55594">
    <property type="entry name" value="HPr-like"/>
    <property type="match status" value="1"/>
</dbReference>
<dbReference type="GO" id="GO:0009401">
    <property type="term" value="P:phosphoenolpyruvate-dependent sugar phosphotransferase system"/>
    <property type="evidence" value="ECO:0007669"/>
    <property type="project" value="UniProtKB-KW"/>
</dbReference>
<dbReference type="InterPro" id="IPR050399">
    <property type="entry name" value="HPr"/>
</dbReference>
<dbReference type="PANTHER" id="PTHR33705">
    <property type="entry name" value="PHOSPHOCARRIER PROTEIN HPR"/>
    <property type="match status" value="1"/>
</dbReference>